<organism evidence="1 2">
    <name type="scientific">Streptomyces demainii</name>
    <dbReference type="NCBI Taxonomy" id="588122"/>
    <lineage>
        <taxon>Bacteria</taxon>
        <taxon>Bacillati</taxon>
        <taxon>Actinomycetota</taxon>
        <taxon>Actinomycetes</taxon>
        <taxon>Kitasatosporales</taxon>
        <taxon>Streptomycetaceae</taxon>
        <taxon>Streptomyces</taxon>
    </lineage>
</organism>
<dbReference type="InterPro" id="IPR036291">
    <property type="entry name" value="NAD(P)-bd_dom_sf"/>
</dbReference>
<dbReference type="InterPro" id="IPR023401">
    <property type="entry name" value="ODC_N"/>
</dbReference>
<dbReference type="NCBIfam" id="TIGR03944">
    <property type="entry name" value="dehyd_SbnB_fam"/>
    <property type="match status" value="1"/>
</dbReference>
<sequence>MNQFSVVSGKVVDELLQGGERQVIDRVRAAYLLHAAGNSINPDSYFLRFPDKPDSRIIALPAYLGGDVDVTGVKWISSFPKNTAVGLPRASAVLVLNDYGTGFPFAVLESAAISAARTAASAALAACTLATRPPATVGVVGGGPIARTICRYLRNSGTPLNQVRCHDLDETAASALSLHLAEAYGSQAAVASLDEALQCDVVVLATTALAPYIPAEQALRPGQLILNISLRDLAPELLLSVNNVLDDVEHCLKADTSPHLAEQLTGNRTFVTGTLADVINGTVRPAPDRPTVFSPFGLGVLDLAVGHYVYTRAAEADKLLDIPDFFGGAR</sequence>
<name>A0ABT9L6X6_9ACTN</name>
<dbReference type="PANTHER" id="PTHR13812:SF19">
    <property type="entry name" value="KETIMINE REDUCTASE MU-CRYSTALLIN"/>
    <property type="match status" value="1"/>
</dbReference>
<proteinExistence type="predicted"/>
<accession>A0ABT9L6X6</accession>
<evidence type="ECO:0000313" key="1">
    <source>
        <dbReference type="EMBL" id="MDP9616456.1"/>
    </source>
</evidence>
<dbReference type="InterPro" id="IPR003462">
    <property type="entry name" value="ODC_Mu_crystall"/>
</dbReference>
<dbReference type="EC" id="4.3.1.12" evidence="1"/>
<gene>
    <name evidence="1" type="ORF">JOF35_008814</name>
</gene>
<dbReference type="GO" id="GO:0008473">
    <property type="term" value="F:ornithine cyclodeaminase activity"/>
    <property type="evidence" value="ECO:0007669"/>
    <property type="project" value="UniProtKB-EC"/>
</dbReference>
<keyword evidence="2" id="KW-1185">Reference proteome</keyword>
<dbReference type="Gene3D" id="3.40.50.720">
    <property type="entry name" value="NAD(P)-binding Rossmann-like Domain"/>
    <property type="match status" value="1"/>
</dbReference>
<dbReference type="Gene3D" id="3.30.1780.10">
    <property type="entry name" value="ornithine cyclodeaminase, domain 1"/>
    <property type="match status" value="1"/>
</dbReference>
<protein>
    <submittedName>
        <fullName evidence="1">Ornithine cyclodeaminase</fullName>
        <ecNumber evidence="1">4.3.1.12</ecNumber>
    </submittedName>
</protein>
<reference evidence="1 2" key="1">
    <citation type="submission" date="2023-07" db="EMBL/GenBank/DDBJ databases">
        <title>Sequencing the genomes of 1000 actinobacteria strains.</title>
        <authorList>
            <person name="Klenk H.-P."/>
        </authorList>
    </citation>
    <scope>NUCLEOTIDE SEQUENCE [LARGE SCALE GENOMIC DNA]</scope>
    <source>
        <strain evidence="1 2">DSM 41600</strain>
    </source>
</reference>
<dbReference type="InterPro" id="IPR023866">
    <property type="entry name" value="SbnB"/>
</dbReference>
<evidence type="ECO:0000313" key="2">
    <source>
        <dbReference type="Proteomes" id="UP001234880"/>
    </source>
</evidence>
<dbReference type="EMBL" id="JAURUE010000005">
    <property type="protein sequence ID" value="MDP9616456.1"/>
    <property type="molecule type" value="Genomic_DNA"/>
</dbReference>
<keyword evidence="1" id="KW-0456">Lyase</keyword>
<dbReference type="SUPFAM" id="SSF51735">
    <property type="entry name" value="NAD(P)-binding Rossmann-fold domains"/>
    <property type="match status" value="1"/>
</dbReference>
<dbReference type="Pfam" id="PF02423">
    <property type="entry name" value="OCD_Mu_crystall"/>
    <property type="match status" value="1"/>
</dbReference>
<dbReference type="PIRSF" id="PIRSF001439">
    <property type="entry name" value="CryM"/>
    <property type="match status" value="1"/>
</dbReference>
<comment type="caution">
    <text evidence="1">The sequence shown here is derived from an EMBL/GenBank/DDBJ whole genome shotgun (WGS) entry which is preliminary data.</text>
</comment>
<dbReference type="PANTHER" id="PTHR13812">
    <property type="entry name" value="KETIMINE REDUCTASE MU-CRYSTALLIN"/>
    <property type="match status" value="1"/>
</dbReference>
<dbReference type="RefSeq" id="WP_307112421.1">
    <property type="nucleotide sequence ID" value="NZ_JAURUE010000005.1"/>
</dbReference>
<dbReference type="Proteomes" id="UP001234880">
    <property type="component" value="Unassembled WGS sequence"/>
</dbReference>